<reference evidence="4 5" key="1">
    <citation type="submission" date="2021-03" db="EMBL/GenBank/DDBJ databases">
        <title>Sequencing the genomes of 1000 actinobacteria strains.</title>
        <authorList>
            <person name="Klenk H.-P."/>
        </authorList>
    </citation>
    <scope>NUCLEOTIDE SEQUENCE [LARGE SCALE GENOMIC DNA]</scope>
    <source>
        <strain evidence="4 5">DSM 12936</strain>
    </source>
</reference>
<sequence>MTTTPDPRPDQTDRDLTAALAELARVEHGRTPLSEGARVVASTVRDLLADTTEVSVTLLEKGRPRTVAATGALAVQLDERQYAARTGPCLDAARSGRTVALALQEATGAYPEFVRSALDQHVSHSLSVPAPAPDRAGWRVALNVYALSGEPFSAAARSGVERFAPYAGTFLANLDHHHAAVLLAEGLQQAMRSRAVIEQAKGVLMAREHCSAEQAFELLVHKSQRDNVKLRDVAQALVERVTRREGTGPTA</sequence>
<protein>
    <recommendedName>
        <fullName evidence="3">ANTAR domain-containing protein</fullName>
    </recommendedName>
</protein>
<evidence type="ECO:0000256" key="1">
    <source>
        <dbReference type="ARBA" id="ARBA00023015"/>
    </source>
</evidence>
<dbReference type="SMART" id="SM01012">
    <property type="entry name" value="ANTAR"/>
    <property type="match status" value="1"/>
</dbReference>
<organism evidence="4 5">
    <name type="scientific">Microlunatus capsulatus</name>
    <dbReference type="NCBI Taxonomy" id="99117"/>
    <lineage>
        <taxon>Bacteria</taxon>
        <taxon>Bacillati</taxon>
        <taxon>Actinomycetota</taxon>
        <taxon>Actinomycetes</taxon>
        <taxon>Propionibacteriales</taxon>
        <taxon>Propionibacteriaceae</taxon>
        <taxon>Microlunatus</taxon>
    </lineage>
</organism>
<dbReference type="SUPFAM" id="SSF52172">
    <property type="entry name" value="CheY-like"/>
    <property type="match status" value="1"/>
</dbReference>
<proteinExistence type="predicted"/>
<dbReference type="Pfam" id="PF03861">
    <property type="entry name" value="ANTAR"/>
    <property type="match status" value="1"/>
</dbReference>
<dbReference type="Proteomes" id="UP000758168">
    <property type="component" value="Unassembled WGS sequence"/>
</dbReference>
<dbReference type="Gene3D" id="1.10.10.10">
    <property type="entry name" value="Winged helix-like DNA-binding domain superfamily/Winged helix DNA-binding domain"/>
    <property type="match status" value="1"/>
</dbReference>
<name>A0ABS4ZDJ1_9ACTN</name>
<evidence type="ECO:0000313" key="4">
    <source>
        <dbReference type="EMBL" id="MBP2419109.1"/>
    </source>
</evidence>
<evidence type="ECO:0000313" key="5">
    <source>
        <dbReference type="Proteomes" id="UP000758168"/>
    </source>
</evidence>
<dbReference type="InterPro" id="IPR005561">
    <property type="entry name" value="ANTAR"/>
</dbReference>
<accession>A0ABS4ZDJ1</accession>
<keyword evidence="2" id="KW-0804">Transcription</keyword>
<comment type="caution">
    <text evidence="4">The sequence shown here is derived from an EMBL/GenBank/DDBJ whole genome shotgun (WGS) entry which is preliminary data.</text>
</comment>
<feature type="domain" description="ANTAR" evidence="3">
    <location>
        <begin position="177"/>
        <end position="238"/>
    </location>
</feature>
<dbReference type="InterPro" id="IPR029016">
    <property type="entry name" value="GAF-like_dom_sf"/>
</dbReference>
<evidence type="ECO:0000256" key="2">
    <source>
        <dbReference type="ARBA" id="ARBA00023163"/>
    </source>
</evidence>
<dbReference type="InterPro" id="IPR012074">
    <property type="entry name" value="GAF_ANTAR"/>
</dbReference>
<dbReference type="InterPro" id="IPR036388">
    <property type="entry name" value="WH-like_DNA-bd_sf"/>
</dbReference>
<dbReference type="Gene3D" id="3.30.450.40">
    <property type="match status" value="1"/>
</dbReference>
<dbReference type="SUPFAM" id="SSF55781">
    <property type="entry name" value="GAF domain-like"/>
    <property type="match status" value="1"/>
</dbReference>
<dbReference type="RefSeq" id="WP_210059196.1">
    <property type="nucleotide sequence ID" value="NZ_BAAAMH010000035.1"/>
</dbReference>
<dbReference type="EMBL" id="JAGIOB010000001">
    <property type="protein sequence ID" value="MBP2419109.1"/>
    <property type="molecule type" value="Genomic_DNA"/>
</dbReference>
<evidence type="ECO:0000259" key="3">
    <source>
        <dbReference type="PROSITE" id="PS50921"/>
    </source>
</evidence>
<dbReference type="PROSITE" id="PS50921">
    <property type="entry name" value="ANTAR"/>
    <property type="match status" value="1"/>
</dbReference>
<keyword evidence="5" id="KW-1185">Reference proteome</keyword>
<dbReference type="InterPro" id="IPR011006">
    <property type="entry name" value="CheY-like_superfamily"/>
</dbReference>
<dbReference type="PIRSF" id="PIRSF036625">
    <property type="entry name" value="GAF_ANTAR"/>
    <property type="match status" value="1"/>
</dbReference>
<gene>
    <name evidence="4" type="ORF">JOF54_004031</name>
</gene>
<keyword evidence="1" id="KW-0805">Transcription regulation</keyword>